<name>A0A2M4C8E9_9DIPT</name>
<dbReference type="EMBL" id="GGFJ01012374">
    <property type="protein sequence ID" value="MBW61515.1"/>
    <property type="molecule type" value="Transcribed_RNA"/>
</dbReference>
<dbReference type="AlphaFoldDB" id="A0A2M4C8E9"/>
<organism evidence="2">
    <name type="scientific">Anopheles marajoara</name>
    <dbReference type="NCBI Taxonomy" id="58244"/>
    <lineage>
        <taxon>Eukaryota</taxon>
        <taxon>Metazoa</taxon>
        <taxon>Ecdysozoa</taxon>
        <taxon>Arthropoda</taxon>
        <taxon>Hexapoda</taxon>
        <taxon>Insecta</taxon>
        <taxon>Pterygota</taxon>
        <taxon>Neoptera</taxon>
        <taxon>Endopterygota</taxon>
        <taxon>Diptera</taxon>
        <taxon>Nematocera</taxon>
        <taxon>Culicoidea</taxon>
        <taxon>Culicidae</taxon>
        <taxon>Anophelinae</taxon>
        <taxon>Anopheles</taxon>
    </lineage>
</organism>
<feature type="signal peptide" evidence="1">
    <location>
        <begin position="1"/>
        <end position="29"/>
    </location>
</feature>
<protein>
    <submittedName>
        <fullName evidence="2">Putative secreted protein</fullName>
    </submittedName>
</protein>
<sequence length="107" mass="10809">MQSLPAPASFCFFTGSCLSALTSFSTATAQPVSDCGAFSAFASLDPLLSSTAGGATIGNGSDGCSLSLLTLEEESRFLMLTFEEVFECGPALANPVASSATGSSSFR</sequence>
<reference evidence="2" key="1">
    <citation type="submission" date="2018-01" db="EMBL/GenBank/DDBJ databases">
        <title>An insight into the sialome of Amazonian anophelines.</title>
        <authorList>
            <person name="Ribeiro J.M."/>
            <person name="Scarpassa V."/>
            <person name="Calvo E."/>
        </authorList>
    </citation>
    <scope>NUCLEOTIDE SEQUENCE</scope>
    <source>
        <tissue evidence="2">Salivary glands</tissue>
    </source>
</reference>
<keyword evidence="1" id="KW-0732">Signal</keyword>
<evidence type="ECO:0000313" key="2">
    <source>
        <dbReference type="EMBL" id="MBW61515.1"/>
    </source>
</evidence>
<evidence type="ECO:0000256" key="1">
    <source>
        <dbReference type="SAM" id="SignalP"/>
    </source>
</evidence>
<accession>A0A2M4C8E9</accession>
<proteinExistence type="predicted"/>
<feature type="chain" id="PRO_5014844028" evidence="1">
    <location>
        <begin position="30"/>
        <end position="107"/>
    </location>
</feature>